<reference evidence="1 2" key="1">
    <citation type="journal article" date="2018" name="Mol. Biol. Evol.">
        <title>Broad Genomic Sampling Reveals a Smut Pathogenic Ancestry of the Fungal Clade Ustilaginomycotina.</title>
        <authorList>
            <person name="Kijpornyongpan T."/>
            <person name="Mondo S.J."/>
            <person name="Barry K."/>
            <person name="Sandor L."/>
            <person name="Lee J."/>
            <person name="Lipzen A."/>
            <person name="Pangilinan J."/>
            <person name="LaButti K."/>
            <person name="Hainaut M."/>
            <person name="Henrissat B."/>
            <person name="Grigoriev I.V."/>
            <person name="Spatafora J.W."/>
            <person name="Aime M.C."/>
        </authorList>
    </citation>
    <scope>NUCLEOTIDE SEQUENCE [LARGE SCALE GENOMIC DNA]</scope>
    <source>
        <strain evidence="1 2">MCA 4718</strain>
    </source>
</reference>
<evidence type="ECO:0000313" key="1">
    <source>
        <dbReference type="EMBL" id="PWN18365.1"/>
    </source>
</evidence>
<protein>
    <submittedName>
        <fullName evidence="1">Uncharacterized protein</fullName>
    </submittedName>
</protein>
<sequence length="210" mass="23000">MSLDYTLAYHPLSGASGYASRRAKLLYTQANYLYGPDINVGGQQPWYPAGTLGLATAADDTTTLGNETIAWAELLTERMQKAVPKNLASGGFKTLSDYTKLYNGTLDDLIPDAPYPGILENMDSDFLFSSLRLCAEPWSLRRLKPGSDQVSFPVSDGDSRKISTLTTSELLAANRLFYVGYTSQAGLQPYRLPGLGRGLTHGGRWWDRSS</sequence>
<dbReference type="RefSeq" id="XP_025345525.1">
    <property type="nucleotide sequence ID" value="XM_025495466.1"/>
</dbReference>
<dbReference type="STRING" id="1684307.A0A316U5Y1"/>
<proteinExistence type="predicted"/>
<dbReference type="AlphaFoldDB" id="A0A316U5Y1"/>
<dbReference type="EMBL" id="KZ819336">
    <property type="protein sequence ID" value="PWN18365.1"/>
    <property type="molecule type" value="Genomic_DNA"/>
</dbReference>
<name>A0A316U5Y1_9BASI</name>
<keyword evidence="2" id="KW-1185">Reference proteome</keyword>
<accession>A0A316U5Y1</accession>
<dbReference type="Proteomes" id="UP000245942">
    <property type="component" value="Unassembled WGS sequence"/>
</dbReference>
<dbReference type="GeneID" id="37017200"/>
<evidence type="ECO:0000313" key="2">
    <source>
        <dbReference type="Proteomes" id="UP000245942"/>
    </source>
</evidence>
<dbReference type="OrthoDB" id="407298at2759"/>
<dbReference type="SUPFAM" id="SSF48484">
    <property type="entry name" value="Lipoxigenase"/>
    <property type="match status" value="1"/>
</dbReference>
<dbReference type="InterPro" id="IPR036226">
    <property type="entry name" value="LipOase_C_sf"/>
</dbReference>
<gene>
    <name evidence="1" type="ORF">BCV69DRAFT_70626</name>
</gene>
<organism evidence="1 2">
    <name type="scientific">Pseudomicrostroma glucosiphilum</name>
    <dbReference type="NCBI Taxonomy" id="1684307"/>
    <lineage>
        <taxon>Eukaryota</taxon>
        <taxon>Fungi</taxon>
        <taxon>Dikarya</taxon>
        <taxon>Basidiomycota</taxon>
        <taxon>Ustilaginomycotina</taxon>
        <taxon>Exobasidiomycetes</taxon>
        <taxon>Microstromatales</taxon>
        <taxon>Microstromatales incertae sedis</taxon>
        <taxon>Pseudomicrostroma</taxon>
    </lineage>
</organism>